<dbReference type="EMBL" id="JANLCJ010000001">
    <property type="protein sequence ID" value="MCS5732439.1"/>
    <property type="molecule type" value="Genomic_DNA"/>
</dbReference>
<dbReference type="RefSeq" id="WP_259537059.1">
    <property type="nucleotide sequence ID" value="NZ_JANLCJ010000001.1"/>
</dbReference>
<feature type="region of interest" description="Disordered" evidence="1">
    <location>
        <begin position="74"/>
        <end position="143"/>
    </location>
</feature>
<organism evidence="4 5">
    <name type="scientific">Herbiconiux daphne</name>
    <dbReference type="NCBI Taxonomy" id="2970914"/>
    <lineage>
        <taxon>Bacteria</taxon>
        <taxon>Bacillati</taxon>
        <taxon>Actinomycetota</taxon>
        <taxon>Actinomycetes</taxon>
        <taxon>Micrococcales</taxon>
        <taxon>Microbacteriaceae</taxon>
        <taxon>Herbiconiux</taxon>
    </lineage>
</organism>
<dbReference type="InterPro" id="IPR019060">
    <property type="entry name" value="DUF2382"/>
</dbReference>
<evidence type="ECO:0000256" key="1">
    <source>
        <dbReference type="SAM" id="MobiDB-lite"/>
    </source>
</evidence>
<evidence type="ECO:0000259" key="2">
    <source>
        <dbReference type="Pfam" id="PF05239"/>
    </source>
</evidence>
<feature type="compositionally biased region" description="Basic and acidic residues" evidence="1">
    <location>
        <begin position="121"/>
        <end position="131"/>
    </location>
</feature>
<evidence type="ECO:0000313" key="5">
    <source>
        <dbReference type="Proteomes" id="UP001165586"/>
    </source>
</evidence>
<keyword evidence="5" id="KW-1185">Reference proteome</keyword>
<proteinExistence type="predicted"/>
<reference evidence="4" key="1">
    <citation type="submission" date="2022-08" db="EMBL/GenBank/DDBJ databases">
        <authorList>
            <person name="Deng Y."/>
            <person name="Han X.-F."/>
            <person name="Zhang Y.-Q."/>
        </authorList>
    </citation>
    <scope>NUCLEOTIDE SEQUENCE</scope>
    <source>
        <strain evidence="4">CPCC 203386</strain>
    </source>
</reference>
<dbReference type="Pfam" id="PF09557">
    <property type="entry name" value="DUF2382"/>
    <property type="match status" value="1"/>
</dbReference>
<dbReference type="InterPro" id="IPR027275">
    <property type="entry name" value="PRC-brl_dom"/>
</dbReference>
<dbReference type="Pfam" id="PF05239">
    <property type="entry name" value="PRC"/>
    <property type="match status" value="1"/>
</dbReference>
<gene>
    <name evidence="4" type="ORF">N1032_01605</name>
</gene>
<dbReference type="InterPro" id="IPR014747">
    <property type="entry name" value="Bac_photo_RC_H_C"/>
</dbReference>
<comment type="caution">
    <text evidence="4">The sequence shown here is derived from an EMBL/GenBank/DDBJ whole genome shotgun (WGS) entry which is preliminary data.</text>
</comment>
<feature type="domain" description="PRC-barrel" evidence="2">
    <location>
        <begin position="7"/>
        <end position="75"/>
    </location>
</feature>
<dbReference type="Proteomes" id="UP001165586">
    <property type="component" value="Unassembled WGS sequence"/>
</dbReference>
<dbReference type="Gene3D" id="3.90.50.10">
    <property type="entry name" value="Photosynthetic Reaction Center, subunit H, domain 2"/>
    <property type="match status" value="1"/>
</dbReference>
<feature type="domain" description="DUF2382" evidence="3">
    <location>
        <begin position="129"/>
        <end position="188"/>
    </location>
</feature>
<feature type="compositionally biased region" description="Basic and acidic residues" evidence="1">
    <location>
        <begin position="74"/>
        <end position="101"/>
    </location>
</feature>
<dbReference type="SUPFAM" id="SSF50346">
    <property type="entry name" value="PRC-barrel domain"/>
    <property type="match status" value="1"/>
</dbReference>
<feature type="compositionally biased region" description="Low complexity" evidence="1">
    <location>
        <begin position="104"/>
        <end position="115"/>
    </location>
</feature>
<name>A0ABT2GWV3_9MICO</name>
<evidence type="ECO:0000259" key="3">
    <source>
        <dbReference type="Pfam" id="PF09557"/>
    </source>
</evidence>
<dbReference type="InterPro" id="IPR011033">
    <property type="entry name" value="PRC_barrel-like_sf"/>
</dbReference>
<evidence type="ECO:0000313" key="4">
    <source>
        <dbReference type="EMBL" id="MCS5732439.1"/>
    </source>
</evidence>
<accession>A0ABT2GWV3</accession>
<protein>
    <submittedName>
        <fullName evidence="4">PRC and DUF2382 domain-containing protein</fullName>
    </submittedName>
</protein>
<sequence length="199" mass="22173">MLPSANIQSIVGATLYGTDEEKIGRISQVFVDATDGHPTWAEVHVGALGRHTTYVPLHEATWEHDDVYVPYDKDLVKNAPRPDGDKGLDTEQEQELTRHYSGEPPTATDAPPAVTDDLETDRDREVDHGTAPDRAAPTQELDDDRVLWEERLVVSKEKVPVAKVHLETTTVTEQHQVTADVQKERVAVDQRDTLPPTQD</sequence>